<dbReference type="Pfam" id="PF12796">
    <property type="entry name" value="Ank_2"/>
    <property type="match status" value="1"/>
</dbReference>
<dbReference type="AlphaFoldDB" id="A0A9W6TBR5"/>
<comment type="caution">
    <text evidence="2">The sequence shown here is derived from an EMBL/GenBank/DDBJ whole genome shotgun (WGS) entry which is preliminary data.</text>
</comment>
<dbReference type="InterPro" id="IPR002110">
    <property type="entry name" value="Ankyrin_rpt"/>
</dbReference>
<dbReference type="PANTHER" id="PTHR46586">
    <property type="entry name" value="ANKYRIN REPEAT-CONTAINING PROTEIN"/>
    <property type="match status" value="1"/>
</dbReference>
<dbReference type="Proteomes" id="UP001165083">
    <property type="component" value="Unassembled WGS sequence"/>
</dbReference>
<feature type="region of interest" description="Disordered" evidence="1">
    <location>
        <begin position="397"/>
        <end position="423"/>
    </location>
</feature>
<proteinExistence type="predicted"/>
<accession>A0A9W6TBR5</accession>
<dbReference type="PANTHER" id="PTHR46586:SF3">
    <property type="entry name" value="ANKYRIN REPEAT-CONTAINING PROTEIN"/>
    <property type="match status" value="1"/>
</dbReference>
<keyword evidence="3" id="KW-1185">Reference proteome</keyword>
<evidence type="ECO:0000313" key="2">
    <source>
        <dbReference type="EMBL" id="GMF09882.1"/>
    </source>
</evidence>
<protein>
    <submittedName>
        <fullName evidence="2">Unnamed protein product</fullName>
    </submittedName>
</protein>
<evidence type="ECO:0000256" key="1">
    <source>
        <dbReference type="SAM" id="MobiDB-lite"/>
    </source>
</evidence>
<organism evidence="2 3">
    <name type="scientific">Phytophthora lilii</name>
    <dbReference type="NCBI Taxonomy" id="2077276"/>
    <lineage>
        <taxon>Eukaryota</taxon>
        <taxon>Sar</taxon>
        <taxon>Stramenopiles</taxon>
        <taxon>Oomycota</taxon>
        <taxon>Peronosporomycetes</taxon>
        <taxon>Peronosporales</taxon>
        <taxon>Peronosporaceae</taxon>
        <taxon>Phytophthora</taxon>
    </lineage>
</organism>
<name>A0A9W6TBR5_9STRA</name>
<dbReference type="InterPro" id="IPR036770">
    <property type="entry name" value="Ankyrin_rpt-contain_sf"/>
</dbReference>
<dbReference type="OrthoDB" id="103952at2759"/>
<dbReference type="SUPFAM" id="SSF48403">
    <property type="entry name" value="Ankyrin repeat"/>
    <property type="match status" value="1"/>
</dbReference>
<reference evidence="2" key="1">
    <citation type="submission" date="2023-04" db="EMBL/GenBank/DDBJ databases">
        <title>Phytophthora lilii NBRC 32176.</title>
        <authorList>
            <person name="Ichikawa N."/>
            <person name="Sato H."/>
            <person name="Tonouchi N."/>
        </authorList>
    </citation>
    <scope>NUCLEOTIDE SEQUENCE</scope>
    <source>
        <strain evidence="2">NBRC 32176</strain>
    </source>
</reference>
<dbReference type="EMBL" id="BSXW01000021">
    <property type="protein sequence ID" value="GMF09882.1"/>
    <property type="molecule type" value="Genomic_DNA"/>
</dbReference>
<gene>
    <name evidence="2" type="ORF">Plil01_000074700</name>
</gene>
<feature type="compositionally biased region" description="Acidic residues" evidence="1">
    <location>
        <begin position="397"/>
        <end position="417"/>
    </location>
</feature>
<dbReference type="Gene3D" id="1.25.40.20">
    <property type="entry name" value="Ankyrin repeat-containing domain"/>
    <property type="match status" value="1"/>
</dbReference>
<evidence type="ECO:0000313" key="3">
    <source>
        <dbReference type="Proteomes" id="UP001165083"/>
    </source>
</evidence>
<dbReference type="InterPro" id="IPR052050">
    <property type="entry name" value="SecEffector_AnkRepeat"/>
</dbReference>
<sequence length="423" mass="48664">MTRGGSLSSFFNLPAQAQEDKAMETSVHLAVVRFVLRNCVGGNVPDGVCFLVSALLLRDLSLSDACTLSRVGSVALLNLVWMRSQRHGGWSLAQLLRTEPHYFNWEFSQVLSAVTAKGDFTLVQWVLHHFPGLPIAETIVQSAAKEGKLWLLQLFEADKPHRDIEWGKKSYLKAARKGHWEVTRWLLPWCQVSYESRKQVSTLVRSSTNQLNMKELKWALANGFSIKKANMIYPPMHPKLRELFEARILEEHRRGPDDTLEKQWTDMSKMIWYMTEEELVAFSKPEWRLPARYGDLPFLKLLVSKQRNRDHRLDIAIRVGALKVAAEKGHLGIVKWLLATFSDLNESAWLSQAIFAAAESDEIEVVRWLYYKCSREPKVTLFLKHDIYVLDSESVNEVDFGDSSDDDSDSDWEDFNEDEFKRT</sequence>